<feature type="compositionally biased region" description="Polar residues" evidence="1">
    <location>
        <begin position="302"/>
        <end position="318"/>
    </location>
</feature>
<gene>
    <name evidence="2" type="ORF">EDB92DRAFT_2103960</name>
</gene>
<evidence type="ECO:0000313" key="2">
    <source>
        <dbReference type="EMBL" id="KAH8990540.1"/>
    </source>
</evidence>
<keyword evidence="3" id="KW-1185">Reference proteome</keyword>
<accession>A0AAD4LG41</accession>
<feature type="region of interest" description="Disordered" evidence="1">
    <location>
        <begin position="295"/>
        <end position="319"/>
    </location>
</feature>
<evidence type="ECO:0000313" key="3">
    <source>
        <dbReference type="Proteomes" id="UP001201163"/>
    </source>
</evidence>
<dbReference type="Proteomes" id="UP001201163">
    <property type="component" value="Unassembled WGS sequence"/>
</dbReference>
<protein>
    <submittedName>
        <fullName evidence="2">Uncharacterized protein</fullName>
    </submittedName>
</protein>
<proteinExistence type="predicted"/>
<organism evidence="2 3">
    <name type="scientific">Lactarius akahatsu</name>
    <dbReference type="NCBI Taxonomy" id="416441"/>
    <lineage>
        <taxon>Eukaryota</taxon>
        <taxon>Fungi</taxon>
        <taxon>Dikarya</taxon>
        <taxon>Basidiomycota</taxon>
        <taxon>Agaricomycotina</taxon>
        <taxon>Agaricomycetes</taxon>
        <taxon>Russulales</taxon>
        <taxon>Russulaceae</taxon>
        <taxon>Lactarius</taxon>
    </lineage>
</organism>
<dbReference type="AlphaFoldDB" id="A0AAD4LG41"/>
<reference evidence="2" key="1">
    <citation type="submission" date="2022-01" db="EMBL/GenBank/DDBJ databases">
        <title>Comparative genomics reveals a dynamic genome evolution in the ectomycorrhizal milk-cap (Lactarius) mushrooms.</title>
        <authorList>
            <consortium name="DOE Joint Genome Institute"/>
            <person name="Lebreton A."/>
            <person name="Tang N."/>
            <person name="Kuo A."/>
            <person name="LaButti K."/>
            <person name="Drula E."/>
            <person name="Barry K."/>
            <person name="Clum A."/>
            <person name="Lipzen A."/>
            <person name="Mousain D."/>
            <person name="Ng V."/>
            <person name="Wang R."/>
            <person name="Wang X."/>
            <person name="Dai Y."/>
            <person name="Henrissat B."/>
            <person name="Grigoriev I.V."/>
            <person name="Guerin-Laguette A."/>
            <person name="Yu F."/>
            <person name="Martin F.M."/>
        </authorList>
    </citation>
    <scope>NUCLEOTIDE SEQUENCE</scope>
    <source>
        <strain evidence="2">QP</strain>
    </source>
</reference>
<feature type="region of interest" description="Disordered" evidence="1">
    <location>
        <begin position="108"/>
        <end position="154"/>
    </location>
</feature>
<evidence type="ECO:0000256" key="1">
    <source>
        <dbReference type="SAM" id="MobiDB-lite"/>
    </source>
</evidence>
<dbReference type="EMBL" id="JAKELL010000030">
    <property type="protein sequence ID" value="KAH8990540.1"/>
    <property type="molecule type" value="Genomic_DNA"/>
</dbReference>
<name>A0AAD4LG41_9AGAM</name>
<comment type="caution">
    <text evidence="2">The sequence shown here is derived from an EMBL/GenBank/DDBJ whole genome shotgun (WGS) entry which is preliminary data.</text>
</comment>
<sequence length="412" mass="44359">MYAAVACAYTTHYVSGLVSKKPLLVLGTTQGHVILCYGSKSRSTLKSESPSLALYVQVTHPPHNLASNFDLWPVSRVCYTSFPWLGPIPGLPRQESNLTVSTMANTDAAKAAKTGSGDDDDDVREPKEKPTLPAQAPAPKPSRAHLTVDTTEPRAEVIKGRRRFGRQVERNHKYAAQRERLVYLFPLVRGFGWHYVKSNMLTEPEEPGVVVKKGAEPDAGEAGLSFPSFPHGGGLIYSEERRRLSCSGLLGALSALPDAEKHGWFDDNEKGLAANMAKGADGVTDANLDSEVAHSADGNWKGMNQPQTPKGQGSTTLAKGSDPIALETVERKDVLDASGPDLTRTTQVAFDIDSATVGTEDWDVPEGVGTPPVAQIPEKEPNLGVTAGRGMSGWDEWACSLVKTLYPAERMV</sequence>